<dbReference type="Proteomes" id="UP000003861">
    <property type="component" value="Unassembled WGS sequence"/>
</dbReference>
<reference evidence="2 3" key="1">
    <citation type="journal article" date="2011" name="J. Bacteriol.">
        <title>Genome sequence of Halorhabdus tiamatea, the first archaeon isolated from a deep-sea anoxic brine lake.</title>
        <authorList>
            <person name="Antunes A."/>
            <person name="Alam I."/>
            <person name="Bajic V.B."/>
            <person name="Stingl U."/>
        </authorList>
    </citation>
    <scope>NUCLEOTIDE SEQUENCE [LARGE SCALE GENOMIC DNA]</scope>
    <source>
        <strain evidence="2 3">SARL4B</strain>
    </source>
</reference>
<reference evidence="2 3" key="2">
    <citation type="journal article" date="2013" name="PLoS ONE">
        <title>INDIGO - INtegrated Data Warehouse of MIcrobial GenOmes with Examples from the Red Sea Extremophiles.</title>
        <authorList>
            <person name="Alam I."/>
            <person name="Antunes A."/>
            <person name="Kamau A.A."/>
            <person name="Ba Alawi W."/>
            <person name="Kalkatawi M."/>
            <person name="Stingl U."/>
            <person name="Bajic V.B."/>
        </authorList>
    </citation>
    <scope>NUCLEOTIDE SEQUENCE [LARGE SCALE GENOMIC DNA]</scope>
    <source>
        <strain evidence="2 3">SARL4B</strain>
    </source>
</reference>
<evidence type="ECO:0000313" key="3">
    <source>
        <dbReference type="Proteomes" id="UP000003861"/>
    </source>
</evidence>
<accession>U2DHH6</accession>
<dbReference type="InterPro" id="IPR025157">
    <property type="entry name" value="Hemagglutinin_rpt"/>
</dbReference>
<dbReference type="Pfam" id="PF13332">
    <property type="entry name" value="Fil_haemagg_2"/>
    <property type="match status" value="1"/>
</dbReference>
<protein>
    <submittedName>
        <fullName evidence="2">Uncharacterized protein</fullName>
    </submittedName>
</protein>
<dbReference type="GO" id="GO:0003824">
    <property type="term" value="F:catalytic activity"/>
    <property type="evidence" value="ECO:0007669"/>
    <property type="project" value="UniProtKB-ARBA"/>
</dbReference>
<evidence type="ECO:0000313" key="2">
    <source>
        <dbReference type="EMBL" id="ERJ05437.1"/>
    </source>
</evidence>
<dbReference type="AlphaFoldDB" id="U2DHH6"/>
<gene>
    <name evidence="2" type="ORF">HLRTI_002592</name>
</gene>
<feature type="region of interest" description="Disordered" evidence="1">
    <location>
        <begin position="33"/>
        <end position="60"/>
    </location>
</feature>
<comment type="caution">
    <text evidence="2">The sequence shown here is derived from an EMBL/GenBank/DDBJ whole genome shotgun (WGS) entry which is preliminary data.</text>
</comment>
<name>U2DHH6_9EURY</name>
<dbReference type="EMBL" id="AFNT02000033">
    <property type="protein sequence ID" value="ERJ05437.1"/>
    <property type="molecule type" value="Genomic_DNA"/>
</dbReference>
<organism evidence="2 3">
    <name type="scientific">Halorhabdus tiamatea SARL4B</name>
    <dbReference type="NCBI Taxonomy" id="1033806"/>
    <lineage>
        <taxon>Archaea</taxon>
        <taxon>Methanobacteriati</taxon>
        <taxon>Methanobacteriota</taxon>
        <taxon>Stenosarchaea group</taxon>
        <taxon>Halobacteria</taxon>
        <taxon>Halobacteriales</taxon>
        <taxon>Haloarculaceae</taxon>
        <taxon>Halorhabdus</taxon>
    </lineage>
</organism>
<sequence length="279" mass="28686">MIAGVFVAGVGFSAGATTYGMFSDSATGSGSIQAADTFDGSPPGGDAWDDKDGDGFYDSDESTYSEEQLYEFNDPSANLVIPDGMGKVKAKNDGVSITAGDINSKVTIESGTGPVSLTATQGDVTVTGSKVKSKNSAVTVIANETLNIADTTIDANDAIDLSADQISAQRSDIKSKNGNVILSATDGDLLLDSATVEGPTGNIEFESNGDMSLASATLKTKQGGMITANLTTKTGTLFVDNTDIRDSDDRLIYEPDITLSGTPTKGCVEHSDGNTVRCG</sequence>
<evidence type="ECO:0000256" key="1">
    <source>
        <dbReference type="SAM" id="MobiDB-lite"/>
    </source>
</evidence>
<proteinExistence type="predicted"/>